<dbReference type="PANTHER" id="PTHR31563:SF10">
    <property type="entry name" value="ION CHANNEL POLLUX-RELATED"/>
    <property type="match status" value="1"/>
</dbReference>
<name>A0A2S9XMS7_9BACT</name>
<keyword evidence="1" id="KW-0812">Transmembrane</keyword>
<dbReference type="PANTHER" id="PTHR31563">
    <property type="entry name" value="ION CHANNEL POLLUX-RELATED"/>
    <property type="match status" value="1"/>
</dbReference>
<sequence length="946" mass="104791">MFAWVARFLGRVESRLVLSAAIIVSLLPFEWVPRFDALFLALFSIEFGLRVLLVFRGEALHAHGSARGVTPTEAELEENRGWQWPSTGTLVLMLFDLLALLSFVPSLVGLDDGDAQTRWLRLFRLTRMMLLLSYWAPLVRDVWSVVLRHERAKQVTLMGLVVLSLSFAGAVVIDQLRVDDEELIDFDGDGEFGLDEHGQAVDPDDERFVVHLWWAFRQIQDPGNMMSSPEQIAAVVVSVALTVFGLFLVSFLIGLGTDVVRELMELSRLRPPGLHGHTIIVNIDPSTQRLLHELLRYSRKLLPEGALSRAWLAELIRNTKRGIKGARYLVVGRSHDPPDFLRQPELARIIYREVHVEDQTFLVRTDVAEAQRVVLLADLAAEDPDAATIQSLLTITESLREADEEARRRDSLWGLPSRSRRARMLIAEVLDESNVPAARAAIAGDGSGRDSARTRAFVVPSERLIALFVACITRRPGVGRLLEELLTSHGHELYTMFFDLPGLAYRRPLERGLGDDAGEVMGELIRRARSLASTERVVPVGVLMAGEGGADDIVVHINPEPDFSSVSLARGLVADVADLEDLEDVEDVEDVEGAAKLRRAAGSGQCLGFVAIADNFARVRELADDLHDRARAQVPADLTGSPKLGPFVCADTTKLHRVLVCGFRSGTVSMVESLIQSEPQTQILIMLRDQAAVDAAWDNFDAHTKLIERGLLRGHHGRFRVDENQRALTWLNPDDPSAPSDRPHVHLVIGDWSSSRQLTALPLGFGHVGTMDAVLLISSEHVGSDARTSKTLMKLETLTQAPRIVAEVLDVELARRLRKRGVEQGSDRVHVYSIQELRAFFMFQSVVVPAFDLVYTELMGPWGQSFVQLEPDPSAARLTGTCTFEELANHLSLDDRVLCGVELCHDSSPHQHSSRCRTSLHVADAGSGSDSIDLEQLVDVWVISSD</sequence>
<feature type="transmembrane region" description="Helical" evidence="1">
    <location>
        <begin position="155"/>
        <end position="173"/>
    </location>
</feature>
<evidence type="ECO:0008006" key="4">
    <source>
        <dbReference type="Google" id="ProtNLM"/>
    </source>
</evidence>
<evidence type="ECO:0000256" key="1">
    <source>
        <dbReference type="SAM" id="Phobius"/>
    </source>
</evidence>
<comment type="caution">
    <text evidence="2">The sequence shown here is derived from an EMBL/GenBank/DDBJ whole genome shotgun (WGS) entry which is preliminary data.</text>
</comment>
<keyword evidence="3" id="KW-1185">Reference proteome</keyword>
<evidence type="ECO:0000313" key="2">
    <source>
        <dbReference type="EMBL" id="PRP94178.1"/>
    </source>
</evidence>
<organism evidence="2 3">
    <name type="scientific">Enhygromyxa salina</name>
    <dbReference type="NCBI Taxonomy" id="215803"/>
    <lineage>
        <taxon>Bacteria</taxon>
        <taxon>Pseudomonadati</taxon>
        <taxon>Myxococcota</taxon>
        <taxon>Polyangia</taxon>
        <taxon>Nannocystales</taxon>
        <taxon>Nannocystaceae</taxon>
        <taxon>Enhygromyxa</taxon>
    </lineage>
</organism>
<evidence type="ECO:0000313" key="3">
    <source>
        <dbReference type="Proteomes" id="UP000237968"/>
    </source>
</evidence>
<dbReference type="AlphaFoldDB" id="A0A2S9XMS7"/>
<dbReference type="SUPFAM" id="SSF81324">
    <property type="entry name" value="Voltage-gated potassium channels"/>
    <property type="match status" value="1"/>
</dbReference>
<dbReference type="Proteomes" id="UP000237968">
    <property type="component" value="Unassembled WGS sequence"/>
</dbReference>
<dbReference type="EMBL" id="PVNK01000179">
    <property type="protein sequence ID" value="PRP94178.1"/>
    <property type="molecule type" value="Genomic_DNA"/>
</dbReference>
<protein>
    <recommendedName>
        <fullName evidence="4">Ion transport domain-containing protein</fullName>
    </recommendedName>
</protein>
<dbReference type="GO" id="GO:0006811">
    <property type="term" value="P:monoatomic ion transport"/>
    <property type="evidence" value="ECO:0007669"/>
    <property type="project" value="InterPro"/>
</dbReference>
<reference evidence="2 3" key="1">
    <citation type="submission" date="2018-03" db="EMBL/GenBank/DDBJ databases">
        <title>Draft Genome Sequences of the Obligatory Marine Myxobacteria Enhygromyxa salina SWB005.</title>
        <authorList>
            <person name="Poehlein A."/>
            <person name="Moghaddam J.A."/>
            <person name="Harms H."/>
            <person name="Alanjari M."/>
            <person name="Koenig G.M."/>
            <person name="Daniel R."/>
            <person name="Schaeberle T.F."/>
        </authorList>
    </citation>
    <scope>NUCLEOTIDE SEQUENCE [LARGE SCALE GENOMIC DNA]</scope>
    <source>
        <strain evidence="2 3">SWB005</strain>
    </source>
</reference>
<feature type="transmembrane region" description="Helical" evidence="1">
    <location>
        <begin position="12"/>
        <end position="31"/>
    </location>
</feature>
<feature type="transmembrane region" description="Helical" evidence="1">
    <location>
        <begin position="232"/>
        <end position="260"/>
    </location>
</feature>
<gene>
    <name evidence="2" type="ORF">ENSA5_41330</name>
</gene>
<dbReference type="InterPro" id="IPR044849">
    <property type="entry name" value="CASTOR/POLLUX/SYM8-like"/>
</dbReference>
<keyword evidence="1" id="KW-0472">Membrane</keyword>
<feature type="transmembrane region" description="Helical" evidence="1">
    <location>
        <begin position="122"/>
        <end position="143"/>
    </location>
</feature>
<accession>A0A2S9XMS7</accession>
<dbReference type="Gene3D" id="1.10.287.70">
    <property type="match status" value="1"/>
</dbReference>
<feature type="transmembrane region" description="Helical" evidence="1">
    <location>
        <begin position="90"/>
        <end position="110"/>
    </location>
</feature>
<keyword evidence="1" id="KW-1133">Transmembrane helix</keyword>
<proteinExistence type="predicted"/>